<dbReference type="Proteomes" id="UP000828390">
    <property type="component" value="Unassembled WGS sequence"/>
</dbReference>
<accession>A0A9D4KB83</accession>
<protein>
    <submittedName>
        <fullName evidence="1">Uncharacterized protein</fullName>
    </submittedName>
</protein>
<gene>
    <name evidence="1" type="ORF">DPMN_109791</name>
</gene>
<keyword evidence="2" id="KW-1185">Reference proteome</keyword>
<proteinExistence type="predicted"/>
<evidence type="ECO:0000313" key="2">
    <source>
        <dbReference type="Proteomes" id="UP000828390"/>
    </source>
</evidence>
<name>A0A9D4KB83_DREPO</name>
<sequence>MEDYIDLLREFEMKKRAIDTTSVSKVTIKIPVSLSDLSKEITGMLLQDRLPITRYGKQVSLAPGGKLRLNSDLMR</sequence>
<dbReference type="EMBL" id="JAIWYP010000004">
    <property type="protein sequence ID" value="KAH3836421.1"/>
    <property type="molecule type" value="Genomic_DNA"/>
</dbReference>
<reference evidence="1" key="1">
    <citation type="journal article" date="2019" name="bioRxiv">
        <title>The Genome of the Zebra Mussel, Dreissena polymorpha: A Resource for Invasive Species Research.</title>
        <authorList>
            <person name="McCartney M.A."/>
            <person name="Auch B."/>
            <person name="Kono T."/>
            <person name="Mallez S."/>
            <person name="Zhang Y."/>
            <person name="Obille A."/>
            <person name="Becker A."/>
            <person name="Abrahante J.E."/>
            <person name="Garbe J."/>
            <person name="Badalamenti J.P."/>
            <person name="Herman A."/>
            <person name="Mangelson H."/>
            <person name="Liachko I."/>
            <person name="Sullivan S."/>
            <person name="Sone E.D."/>
            <person name="Koren S."/>
            <person name="Silverstein K.A.T."/>
            <person name="Beckman K.B."/>
            <person name="Gohl D.M."/>
        </authorList>
    </citation>
    <scope>NUCLEOTIDE SEQUENCE</scope>
    <source>
        <strain evidence="1">Duluth1</strain>
        <tissue evidence="1">Whole animal</tissue>
    </source>
</reference>
<organism evidence="1 2">
    <name type="scientific">Dreissena polymorpha</name>
    <name type="common">Zebra mussel</name>
    <name type="synonym">Mytilus polymorpha</name>
    <dbReference type="NCBI Taxonomy" id="45954"/>
    <lineage>
        <taxon>Eukaryota</taxon>
        <taxon>Metazoa</taxon>
        <taxon>Spiralia</taxon>
        <taxon>Lophotrochozoa</taxon>
        <taxon>Mollusca</taxon>
        <taxon>Bivalvia</taxon>
        <taxon>Autobranchia</taxon>
        <taxon>Heteroconchia</taxon>
        <taxon>Euheterodonta</taxon>
        <taxon>Imparidentia</taxon>
        <taxon>Neoheterodontei</taxon>
        <taxon>Myida</taxon>
        <taxon>Dreissenoidea</taxon>
        <taxon>Dreissenidae</taxon>
        <taxon>Dreissena</taxon>
    </lineage>
</organism>
<comment type="caution">
    <text evidence="1">The sequence shown here is derived from an EMBL/GenBank/DDBJ whole genome shotgun (WGS) entry which is preliminary data.</text>
</comment>
<evidence type="ECO:0000313" key="1">
    <source>
        <dbReference type="EMBL" id="KAH3836421.1"/>
    </source>
</evidence>
<dbReference type="AlphaFoldDB" id="A0A9D4KB83"/>
<reference evidence="1" key="2">
    <citation type="submission" date="2020-11" db="EMBL/GenBank/DDBJ databases">
        <authorList>
            <person name="McCartney M.A."/>
            <person name="Auch B."/>
            <person name="Kono T."/>
            <person name="Mallez S."/>
            <person name="Becker A."/>
            <person name="Gohl D.M."/>
            <person name="Silverstein K.A.T."/>
            <person name="Koren S."/>
            <person name="Bechman K.B."/>
            <person name="Herman A."/>
            <person name="Abrahante J.E."/>
            <person name="Garbe J."/>
        </authorList>
    </citation>
    <scope>NUCLEOTIDE SEQUENCE</scope>
    <source>
        <strain evidence="1">Duluth1</strain>
        <tissue evidence="1">Whole animal</tissue>
    </source>
</reference>